<dbReference type="GeneTree" id="ENSGT01010000225918"/>
<protein>
    <submittedName>
        <fullName evidence="1">Uncharacterized protein</fullName>
    </submittedName>
</protein>
<reference evidence="1" key="2">
    <citation type="submission" date="2025-08" db="UniProtKB">
        <authorList>
            <consortium name="Ensembl"/>
        </authorList>
    </citation>
    <scope>IDENTIFICATION</scope>
    <source>
        <strain evidence="1">Hd-rR</strain>
    </source>
</reference>
<reference evidence="1 2" key="1">
    <citation type="journal article" date="2007" name="Nature">
        <title>The medaka draft genome and insights into vertebrate genome evolution.</title>
        <authorList>
            <person name="Kasahara M."/>
            <person name="Naruse K."/>
            <person name="Sasaki S."/>
            <person name="Nakatani Y."/>
            <person name="Qu W."/>
            <person name="Ahsan B."/>
            <person name="Yamada T."/>
            <person name="Nagayasu Y."/>
            <person name="Doi K."/>
            <person name="Kasai Y."/>
            <person name="Jindo T."/>
            <person name="Kobayashi D."/>
            <person name="Shimada A."/>
            <person name="Toyoda A."/>
            <person name="Kuroki Y."/>
            <person name="Fujiyama A."/>
            <person name="Sasaki T."/>
            <person name="Shimizu A."/>
            <person name="Asakawa S."/>
            <person name="Shimizu N."/>
            <person name="Hashimoto S."/>
            <person name="Yang J."/>
            <person name="Lee Y."/>
            <person name="Matsushima K."/>
            <person name="Sugano S."/>
            <person name="Sakaizumi M."/>
            <person name="Narita T."/>
            <person name="Ohishi K."/>
            <person name="Haga S."/>
            <person name="Ohta F."/>
            <person name="Nomoto H."/>
            <person name="Nogata K."/>
            <person name="Morishita T."/>
            <person name="Endo T."/>
            <person name="Shin-I T."/>
            <person name="Takeda H."/>
            <person name="Morishita S."/>
            <person name="Kohara Y."/>
        </authorList>
    </citation>
    <scope>NUCLEOTIDE SEQUENCE [LARGE SCALE GENOMIC DNA]</scope>
    <source>
        <strain evidence="1 2">Hd-rR</strain>
    </source>
</reference>
<accession>A0A3B3HLC0</accession>
<proteinExistence type="predicted"/>
<evidence type="ECO:0000313" key="1">
    <source>
        <dbReference type="Ensembl" id="ENSORLP00000032498.1"/>
    </source>
</evidence>
<dbReference type="AlphaFoldDB" id="A0A3B3HLC0"/>
<keyword evidence="2" id="KW-1185">Reference proteome</keyword>
<dbReference type="InParanoid" id="A0A3B3HLC0"/>
<organism evidence="1 2">
    <name type="scientific">Oryzias latipes</name>
    <name type="common">Japanese rice fish</name>
    <name type="synonym">Japanese killifish</name>
    <dbReference type="NCBI Taxonomy" id="8090"/>
    <lineage>
        <taxon>Eukaryota</taxon>
        <taxon>Metazoa</taxon>
        <taxon>Chordata</taxon>
        <taxon>Craniata</taxon>
        <taxon>Vertebrata</taxon>
        <taxon>Euteleostomi</taxon>
        <taxon>Actinopterygii</taxon>
        <taxon>Neopterygii</taxon>
        <taxon>Teleostei</taxon>
        <taxon>Neoteleostei</taxon>
        <taxon>Acanthomorphata</taxon>
        <taxon>Ovalentaria</taxon>
        <taxon>Atherinomorphae</taxon>
        <taxon>Beloniformes</taxon>
        <taxon>Adrianichthyidae</taxon>
        <taxon>Oryziinae</taxon>
        <taxon>Oryzias</taxon>
    </lineage>
</organism>
<name>A0A3B3HLC0_ORYLA</name>
<dbReference type="Bgee" id="ENSORLG00000028508">
    <property type="expression patterns" value="Expressed in animal zygote"/>
</dbReference>
<reference evidence="1" key="3">
    <citation type="submission" date="2025-09" db="UniProtKB">
        <authorList>
            <consortium name="Ensembl"/>
        </authorList>
    </citation>
    <scope>IDENTIFICATION</scope>
    <source>
        <strain evidence="1">Hd-rR</strain>
    </source>
</reference>
<dbReference type="Proteomes" id="UP000001038">
    <property type="component" value="Chromosome 14"/>
</dbReference>
<sequence length="189" mass="20440">RQPQTSRRCSGGESTSLRTERFGEQLQWTASCPPTGVGQRPVLLQVCSGQRPVLLQVCSGQRPVLLQVCSGQRPVLLHVCSGQRPVCSGQRPVLLHVCSGQRPVLLQACSGQRLRLPLGGATANHPPPSNLVLCILHVLLHPSSLVLLLPGVSSASFLHHCSSSHRRCCELSLKLFGDVFLIWTGLTLH</sequence>
<evidence type="ECO:0000313" key="2">
    <source>
        <dbReference type="Proteomes" id="UP000001038"/>
    </source>
</evidence>
<dbReference type="Ensembl" id="ENSORLT00000033704.1">
    <property type="protein sequence ID" value="ENSORLP00000032498.1"/>
    <property type="gene ID" value="ENSORLG00000028508.1"/>
</dbReference>